<dbReference type="AlphaFoldDB" id="A0A4R6Y6R0"/>
<proteinExistence type="predicted"/>
<sequence>MPGVSISKLALENGINANLLRTWIRKQRQSKAPALVAPSAPAKVSTFIPVIEARAARIADGDSKPSGLSDPPMERRERSIIAAGDGAASGLRAKVSLPNGVTLSVELDDASMIAAMIGALGNVPSVG</sequence>
<gene>
    <name evidence="1" type="ORF">DES43_1713</name>
</gene>
<evidence type="ECO:0000313" key="2">
    <source>
        <dbReference type="Proteomes" id="UP000294958"/>
    </source>
</evidence>
<evidence type="ECO:0008006" key="3">
    <source>
        <dbReference type="Google" id="ProtNLM"/>
    </source>
</evidence>
<evidence type="ECO:0000313" key="1">
    <source>
        <dbReference type="EMBL" id="TDR27723.1"/>
    </source>
</evidence>
<dbReference type="Proteomes" id="UP000294958">
    <property type="component" value="Unassembled WGS sequence"/>
</dbReference>
<reference evidence="1 2" key="1">
    <citation type="submission" date="2019-03" db="EMBL/GenBank/DDBJ databases">
        <title>Genomic Encyclopedia of Type Strains, Phase IV (KMG-IV): sequencing the most valuable type-strain genomes for metagenomic binning, comparative biology and taxonomic classification.</title>
        <authorList>
            <person name="Goeker M."/>
        </authorList>
    </citation>
    <scope>NUCLEOTIDE SEQUENCE [LARGE SCALE GENOMIC DNA]</scope>
    <source>
        <strain evidence="1 2">DSM 11603</strain>
    </source>
</reference>
<protein>
    <recommendedName>
        <fullName evidence="3">Transposase</fullName>
    </recommendedName>
</protein>
<name>A0A4R6Y6R0_9HYPH</name>
<comment type="caution">
    <text evidence="1">The sequence shown here is derived from an EMBL/GenBank/DDBJ whole genome shotgun (WGS) entry which is preliminary data.</text>
</comment>
<accession>A0A4R6Y6R0</accession>
<organism evidence="1 2">
    <name type="scientific">Aquamicrobium defluvii</name>
    <dbReference type="NCBI Taxonomy" id="69279"/>
    <lineage>
        <taxon>Bacteria</taxon>
        <taxon>Pseudomonadati</taxon>
        <taxon>Pseudomonadota</taxon>
        <taxon>Alphaproteobacteria</taxon>
        <taxon>Hyphomicrobiales</taxon>
        <taxon>Phyllobacteriaceae</taxon>
        <taxon>Aquamicrobium</taxon>
    </lineage>
</organism>
<dbReference type="EMBL" id="SNZF01000071">
    <property type="protein sequence ID" value="TDR27723.1"/>
    <property type="molecule type" value="Genomic_DNA"/>
</dbReference>
<keyword evidence="2" id="KW-1185">Reference proteome</keyword>